<sequence>MRKFKEASWYQGRHVTLFLSSATTYTSCRTRGLSIHHGPLPAYQRVIRGNTPHPPHLAFLLCTRDADPTAVAIIFHSGRIFGSKPRFNCKGNKISSIEWEG</sequence>
<dbReference type="AlphaFoldDB" id="A0A067RKM9"/>
<dbReference type="EMBL" id="KK852620">
    <property type="protein sequence ID" value="KDR20054.1"/>
    <property type="molecule type" value="Genomic_DNA"/>
</dbReference>
<accession>A0A067RKM9</accession>
<dbReference type="InParanoid" id="A0A067RKM9"/>
<evidence type="ECO:0000313" key="1">
    <source>
        <dbReference type="EMBL" id="KDR20054.1"/>
    </source>
</evidence>
<proteinExistence type="predicted"/>
<protein>
    <submittedName>
        <fullName evidence="1">Uncharacterized protein</fullName>
    </submittedName>
</protein>
<evidence type="ECO:0000313" key="2">
    <source>
        <dbReference type="Proteomes" id="UP000027135"/>
    </source>
</evidence>
<organism evidence="1 2">
    <name type="scientific">Zootermopsis nevadensis</name>
    <name type="common">Dampwood termite</name>
    <dbReference type="NCBI Taxonomy" id="136037"/>
    <lineage>
        <taxon>Eukaryota</taxon>
        <taxon>Metazoa</taxon>
        <taxon>Ecdysozoa</taxon>
        <taxon>Arthropoda</taxon>
        <taxon>Hexapoda</taxon>
        <taxon>Insecta</taxon>
        <taxon>Pterygota</taxon>
        <taxon>Neoptera</taxon>
        <taxon>Polyneoptera</taxon>
        <taxon>Dictyoptera</taxon>
        <taxon>Blattodea</taxon>
        <taxon>Blattoidea</taxon>
        <taxon>Termitoidae</taxon>
        <taxon>Termopsidae</taxon>
        <taxon>Zootermopsis</taxon>
    </lineage>
</organism>
<gene>
    <name evidence="1" type="ORF">L798_05447</name>
</gene>
<dbReference type="Proteomes" id="UP000027135">
    <property type="component" value="Unassembled WGS sequence"/>
</dbReference>
<name>A0A067RKM9_ZOONE</name>
<reference evidence="1 2" key="1">
    <citation type="journal article" date="2014" name="Nat. Commun.">
        <title>Molecular traces of alternative social organization in a termite genome.</title>
        <authorList>
            <person name="Terrapon N."/>
            <person name="Li C."/>
            <person name="Robertson H.M."/>
            <person name="Ji L."/>
            <person name="Meng X."/>
            <person name="Booth W."/>
            <person name="Chen Z."/>
            <person name="Childers C.P."/>
            <person name="Glastad K.M."/>
            <person name="Gokhale K."/>
            <person name="Gowin J."/>
            <person name="Gronenberg W."/>
            <person name="Hermansen R.A."/>
            <person name="Hu H."/>
            <person name="Hunt B.G."/>
            <person name="Huylmans A.K."/>
            <person name="Khalil S.M."/>
            <person name="Mitchell R.D."/>
            <person name="Munoz-Torres M.C."/>
            <person name="Mustard J.A."/>
            <person name="Pan H."/>
            <person name="Reese J.T."/>
            <person name="Scharf M.E."/>
            <person name="Sun F."/>
            <person name="Vogel H."/>
            <person name="Xiao J."/>
            <person name="Yang W."/>
            <person name="Yang Z."/>
            <person name="Yang Z."/>
            <person name="Zhou J."/>
            <person name="Zhu J."/>
            <person name="Brent C.S."/>
            <person name="Elsik C.G."/>
            <person name="Goodisman M.A."/>
            <person name="Liberles D.A."/>
            <person name="Roe R.M."/>
            <person name="Vargo E.L."/>
            <person name="Vilcinskas A."/>
            <person name="Wang J."/>
            <person name="Bornberg-Bauer E."/>
            <person name="Korb J."/>
            <person name="Zhang G."/>
            <person name="Liebig J."/>
        </authorList>
    </citation>
    <scope>NUCLEOTIDE SEQUENCE [LARGE SCALE GENOMIC DNA]</scope>
    <source>
        <tissue evidence="1">Whole organism</tissue>
    </source>
</reference>
<keyword evidence="2" id="KW-1185">Reference proteome</keyword>